<dbReference type="PANTHER" id="PTHR43124:SF3">
    <property type="entry name" value="CHLORAMPHENICOL EFFLUX PUMP RV0191"/>
    <property type="match status" value="1"/>
</dbReference>
<dbReference type="PRINTS" id="PR01035">
    <property type="entry name" value="TCRTETA"/>
</dbReference>
<feature type="transmembrane region" description="Helical" evidence="6">
    <location>
        <begin position="79"/>
        <end position="100"/>
    </location>
</feature>
<keyword evidence="2" id="KW-1003">Cell membrane</keyword>
<feature type="transmembrane region" description="Helical" evidence="6">
    <location>
        <begin position="50"/>
        <end position="67"/>
    </location>
</feature>
<evidence type="ECO:0000256" key="4">
    <source>
        <dbReference type="ARBA" id="ARBA00022989"/>
    </source>
</evidence>
<name>A0ABW4P6L7_9NOCA</name>
<dbReference type="EMBL" id="JBHUFB010000012">
    <property type="protein sequence ID" value="MFD1813753.1"/>
    <property type="molecule type" value="Genomic_DNA"/>
</dbReference>
<dbReference type="PANTHER" id="PTHR43124">
    <property type="entry name" value="PURINE EFFLUX PUMP PBUE"/>
    <property type="match status" value="1"/>
</dbReference>
<feature type="transmembrane region" description="Helical" evidence="6">
    <location>
        <begin position="238"/>
        <end position="259"/>
    </location>
</feature>
<evidence type="ECO:0000256" key="1">
    <source>
        <dbReference type="ARBA" id="ARBA00004651"/>
    </source>
</evidence>
<dbReference type="InterPro" id="IPR020846">
    <property type="entry name" value="MFS_dom"/>
</dbReference>
<evidence type="ECO:0000256" key="5">
    <source>
        <dbReference type="ARBA" id="ARBA00023136"/>
    </source>
</evidence>
<evidence type="ECO:0000313" key="9">
    <source>
        <dbReference type="Proteomes" id="UP001597286"/>
    </source>
</evidence>
<feature type="transmembrane region" description="Helical" evidence="6">
    <location>
        <begin position="161"/>
        <end position="179"/>
    </location>
</feature>
<feature type="domain" description="Major facilitator superfamily (MFS) profile" evidence="7">
    <location>
        <begin position="8"/>
        <end position="377"/>
    </location>
</feature>
<dbReference type="SUPFAM" id="SSF103473">
    <property type="entry name" value="MFS general substrate transporter"/>
    <property type="match status" value="1"/>
</dbReference>
<dbReference type="PROSITE" id="PS50850">
    <property type="entry name" value="MFS"/>
    <property type="match status" value="1"/>
</dbReference>
<evidence type="ECO:0000259" key="7">
    <source>
        <dbReference type="PROSITE" id="PS50850"/>
    </source>
</evidence>
<comment type="subcellular location">
    <subcellularLocation>
        <location evidence="1">Cell membrane</location>
        <topology evidence="1">Multi-pass membrane protein</topology>
    </subcellularLocation>
</comment>
<feature type="transmembrane region" description="Helical" evidence="6">
    <location>
        <begin position="200"/>
        <end position="226"/>
    </location>
</feature>
<protein>
    <submittedName>
        <fullName evidence="8">MFS transporter</fullName>
    </submittedName>
</protein>
<evidence type="ECO:0000256" key="2">
    <source>
        <dbReference type="ARBA" id="ARBA00022475"/>
    </source>
</evidence>
<comment type="caution">
    <text evidence="8">The sequence shown here is derived from an EMBL/GenBank/DDBJ whole genome shotgun (WGS) entry which is preliminary data.</text>
</comment>
<dbReference type="Gene3D" id="1.20.1250.20">
    <property type="entry name" value="MFS general substrate transporter like domains"/>
    <property type="match status" value="2"/>
</dbReference>
<dbReference type="Proteomes" id="UP001597286">
    <property type="component" value="Unassembled WGS sequence"/>
</dbReference>
<dbReference type="Pfam" id="PF07690">
    <property type="entry name" value="MFS_1"/>
    <property type="match status" value="1"/>
</dbReference>
<organism evidence="8 9">
    <name type="scientific">Rhodococcus gannanensis</name>
    <dbReference type="NCBI Taxonomy" id="1960308"/>
    <lineage>
        <taxon>Bacteria</taxon>
        <taxon>Bacillati</taxon>
        <taxon>Actinomycetota</taxon>
        <taxon>Actinomycetes</taxon>
        <taxon>Mycobacteriales</taxon>
        <taxon>Nocardiaceae</taxon>
        <taxon>Rhodococcus</taxon>
    </lineage>
</organism>
<dbReference type="InterPro" id="IPR001958">
    <property type="entry name" value="Tet-R_TetA/multi-R_MdtG-like"/>
</dbReference>
<evidence type="ECO:0000313" key="8">
    <source>
        <dbReference type="EMBL" id="MFD1813753.1"/>
    </source>
</evidence>
<keyword evidence="3 6" id="KW-0812">Transmembrane</keyword>
<evidence type="ECO:0000256" key="6">
    <source>
        <dbReference type="SAM" id="Phobius"/>
    </source>
</evidence>
<dbReference type="InterPro" id="IPR036259">
    <property type="entry name" value="MFS_trans_sf"/>
</dbReference>
<accession>A0ABW4P6L7</accession>
<feature type="transmembrane region" description="Helical" evidence="6">
    <location>
        <begin position="292"/>
        <end position="313"/>
    </location>
</feature>
<dbReference type="RefSeq" id="WP_378486247.1">
    <property type="nucleotide sequence ID" value="NZ_JBHUFB010000012.1"/>
</dbReference>
<dbReference type="InterPro" id="IPR011701">
    <property type="entry name" value="MFS"/>
</dbReference>
<reference evidence="9" key="1">
    <citation type="journal article" date="2019" name="Int. J. Syst. Evol. Microbiol.">
        <title>The Global Catalogue of Microorganisms (GCM) 10K type strain sequencing project: providing services to taxonomists for standard genome sequencing and annotation.</title>
        <authorList>
            <consortium name="The Broad Institute Genomics Platform"/>
            <consortium name="The Broad Institute Genome Sequencing Center for Infectious Disease"/>
            <person name="Wu L."/>
            <person name="Ma J."/>
        </authorList>
    </citation>
    <scope>NUCLEOTIDE SEQUENCE [LARGE SCALE GENOMIC DNA]</scope>
    <source>
        <strain evidence="9">DT72</strain>
    </source>
</reference>
<evidence type="ECO:0000256" key="3">
    <source>
        <dbReference type="ARBA" id="ARBA00022692"/>
    </source>
</evidence>
<feature type="transmembrane region" description="Helical" evidence="6">
    <location>
        <begin position="266"/>
        <end position="286"/>
    </location>
</feature>
<keyword evidence="5 6" id="KW-0472">Membrane</keyword>
<dbReference type="InterPro" id="IPR050189">
    <property type="entry name" value="MFS_Efflux_Transporters"/>
</dbReference>
<gene>
    <name evidence="8" type="ORF">ACFSJG_16155</name>
</gene>
<proteinExistence type="predicted"/>
<sequence length="378" mass="37471">MTTRVRLQRGALYAGGFLGPFGGGVVSSMLPELGDSLGVSTEQAASSLTAYLLPFAALMLVSGTYGARWGGLRTVRVAYGVYAAAATLSVLAPTFAVFQVSRIMQGGANAFTTPLLLAALAAVTPRARLGRALGVFGALQAAGQTTAPLVGGVAAEVNWRLAFAAIAAVALCLGAVGLPRSTGAAATGTPPRLRDALDPTVLRIGLVALLGWGALGGLGFLVAFRAEDALGLDSAHRGLLLTGFGLAGILAARPVGIAIDRWGARAAVITGAVGGAVLVAATGALGTVGAVAVTWALSGVAGQFVLVGVNSAILGSEGANRGGAVSVVQAMRFGGAALAPVALTPLYAVHPVAAFVLPTTVLAVAAPLLMPRRPPPTD</sequence>
<keyword evidence="9" id="KW-1185">Reference proteome</keyword>
<feature type="transmembrane region" description="Helical" evidence="6">
    <location>
        <begin position="12"/>
        <end position="30"/>
    </location>
</feature>
<keyword evidence="4 6" id="KW-1133">Transmembrane helix</keyword>